<protein>
    <submittedName>
        <fullName evidence="2">DUF983 domain-containing protein</fullName>
    </submittedName>
</protein>
<gene>
    <name evidence="2" type="ORF">K5I29_06410</name>
</gene>
<dbReference type="Pfam" id="PF06170">
    <property type="entry name" value="DUF983"/>
    <property type="match status" value="1"/>
</dbReference>
<feature type="transmembrane region" description="Helical" evidence="1">
    <location>
        <begin position="58"/>
        <end position="80"/>
    </location>
</feature>
<organism evidence="2 3">
    <name type="scientific">Flavobacterium agricola</name>
    <dbReference type="NCBI Taxonomy" id="2870839"/>
    <lineage>
        <taxon>Bacteria</taxon>
        <taxon>Pseudomonadati</taxon>
        <taxon>Bacteroidota</taxon>
        <taxon>Flavobacteriia</taxon>
        <taxon>Flavobacteriales</taxon>
        <taxon>Flavobacteriaceae</taxon>
        <taxon>Flavobacterium</taxon>
    </lineage>
</organism>
<evidence type="ECO:0000313" key="2">
    <source>
        <dbReference type="EMBL" id="UYW02505.1"/>
    </source>
</evidence>
<evidence type="ECO:0000313" key="3">
    <source>
        <dbReference type="Proteomes" id="UP001163328"/>
    </source>
</evidence>
<dbReference type="InterPro" id="IPR009325">
    <property type="entry name" value="DUF983"/>
</dbReference>
<evidence type="ECO:0000256" key="1">
    <source>
        <dbReference type="SAM" id="Phobius"/>
    </source>
</evidence>
<keyword evidence="1" id="KW-0472">Membrane</keyword>
<sequence length="116" mass="13365">MSFLSKVISGCCPNCEQEKMFKTNGNPFILKMPVMNKSCSKCGYVYERETGFFFGAMYISYGLTCAEMIAVFVLGLLFNISFMNMFIIILFIAFALSTINYKLARIIWLNIFYKKM</sequence>
<dbReference type="Proteomes" id="UP001163328">
    <property type="component" value="Chromosome"/>
</dbReference>
<reference evidence="2" key="1">
    <citation type="submission" date="2021-08" db="EMBL/GenBank/DDBJ databases">
        <title>Flavobacterium sp. strain CC-SYL302.</title>
        <authorList>
            <person name="Lin S.-Y."/>
            <person name="Lee T.-H."/>
            <person name="Young C.-C."/>
        </authorList>
    </citation>
    <scope>NUCLEOTIDE SEQUENCE</scope>
    <source>
        <strain evidence="2">CC-SYL302</strain>
    </source>
</reference>
<keyword evidence="1" id="KW-0812">Transmembrane</keyword>
<accession>A0ABY6M3Q4</accession>
<dbReference type="EMBL" id="CP081495">
    <property type="protein sequence ID" value="UYW02505.1"/>
    <property type="molecule type" value="Genomic_DNA"/>
</dbReference>
<keyword evidence="1" id="KW-1133">Transmembrane helix</keyword>
<proteinExistence type="predicted"/>
<feature type="transmembrane region" description="Helical" evidence="1">
    <location>
        <begin position="86"/>
        <end position="108"/>
    </location>
</feature>
<keyword evidence="3" id="KW-1185">Reference proteome</keyword>
<name>A0ABY6M3Q4_9FLAO</name>